<protein>
    <recommendedName>
        <fullName evidence="2">Regulatory protein zeste</fullName>
    </recommendedName>
</protein>
<keyword evidence="7" id="KW-1185">Reference proteome</keyword>
<dbReference type="Proteomes" id="UP000821837">
    <property type="component" value="Unassembled WGS sequence"/>
</dbReference>
<dbReference type="VEuPathDB" id="VectorBase:RSAN_050533"/>
<dbReference type="AlphaFoldDB" id="A0A9D4SMJ0"/>
<sequence length="209" mass="23576">MSSQRNVRLVGPRGRASDSQKDLIIRFMEEHPFLARRPFDPCPEPMAAEKRRRLWRQLVAEVNAVGPMSKSVDQWQSWWRKQVHDARQQAARRGTGGDYLPRWRDEVPNVAVEVVLSEGPAPGEATDSSDVAVPSQDHALPQAWPASRAVALERLANEARQQRDVTQRQTAALERLVELHTEELKEIRCIGALAQTISTALQQGTEECE</sequence>
<evidence type="ECO:0000256" key="1">
    <source>
        <dbReference type="ARBA" id="ARBA00011764"/>
    </source>
</evidence>
<comment type="function">
    <text evidence="3">Involved in transvection phenomena (= synapsis-dependent gene expression), where the synaptic pairing of chromosomes carrying genes with which zeste interacts influences the expression of these genes. Zeste binds to DNA and stimulates transcription from a nearby promoter.</text>
</comment>
<gene>
    <name evidence="6" type="ORF">HPB52_025120</name>
</gene>
<dbReference type="EMBL" id="JABSTV010001869">
    <property type="protein sequence ID" value="KAH7931910.1"/>
    <property type="molecule type" value="Genomic_DNA"/>
</dbReference>
<name>A0A9D4SMJ0_RHISA</name>
<dbReference type="Pfam" id="PF13873">
    <property type="entry name" value="Myb_DNA-bind_5"/>
    <property type="match status" value="1"/>
</dbReference>
<evidence type="ECO:0000256" key="3">
    <source>
        <dbReference type="ARBA" id="ARBA00025466"/>
    </source>
</evidence>
<accession>A0A9D4SMJ0</accession>
<evidence type="ECO:0000259" key="5">
    <source>
        <dbReference type="Pfam" id="PF13873"/>
    </source>
</evidence>
<feature type="domain" description="Myb/SANT-like DNA-binding" evidence="5">
    <location>
        <begin position="45"/>
        <end position="90"/>
    </location>
</feature>
<evidence type="ECO:0000256" key="4">
    <source>
        <dbReference type="SAM" id="Coils"/>
    </source>
</evidence>
<comment type="caution">
    <text evidence="6">The sequence shown here is derived from an EMBL/GenBank/DDBJ whole genome shotgun (WGS) entry which is preliminary data.</text>
</comment>
<proteinExistence type="predicted"/>
<reference evidence="6" key="1">
    <citation type="journal article" date="2020" name="Cell">
        <title>Large-Scale Comparative Analyses of Tick Genomes Elucidate Their Genetic Diversity and Vector Capacities.</title>
        <authorList>
            <consortium name="Tick Genome and Microbiome Consortium (TIGMIC)"/>
            <person name="Jia N."/>
            <person name="Wang J."/>
            <person name="Shi W."/>
            <person name="Du L."/>
            <person name="Sun Y."/>
            <person name="Zhan W."/>
            <person name="Jiang J.F."/>
            <person name="Wang Q."/>
            <person name="Zhang B."/>
            <person name="Ji P."/>
            <person name="Bell-Sakyi L."/>
            <person name="Cui X.M."/>
            <person name="Yuan T.T."/>
            <person name="Jiang B.G."/>
            <person name="Yang W.F."/>
            <person name="Lam T.T."/>
            <person name="Chang Q.C."/>
            <person name="Ding S.J."/>
            <person name="Wang X.J."/>
            <person name="Zhu J.G."/>
            <person name="Ruan X.D."/>
            <person name="Zhao L."/>
            <person name="Wei J.T."/>
            <person name="Ye R.Z."/>
            <person name="Que T.C."/>
            <person name="Du C.H."/>
            <person name="Zhou Y.H."/>
            <person name="Cheng J.X."/>
            <person name="Dai P.F."/>
            <person name="Guo W.B."/>
            <person name="Han X.H."/>
            <person name="Huang E.J."/>
            <person name="Li L.F."/>
            <person name="Wei W."/>
            <person name="Gao Y.C."/>
            <person name="Liu J.Z."/>
            <person name="Shao H.Z."/>
            <person name="Wang X."/>
            <person name="Wang C.C."/>
            <person name="Yang T.C."/>
            <person name="Huo Q.B."/>
            <person name="Li W."/>
            <person name="Chen H.Y."/>
            <person name="Chen S.E."/>
            <person name="Zhou L.G."/>
            <person name="Ni X.B."/>
            <person name="Tian J.H."/>
            <person name="Sheng Y."/>
            <person name="Liu T."/>
            <person name="Pan Y.S."/>
            <person name="Xia L.Y."/>
            <person name="Li J."/>
            <person name="Zhao F."/>
            <person name="Cao W.C."/>
        </authorList>
    </citation>
    <scope>NUCLEOTIDE SEQUENCE</scope>
    <source>
        <strain evidence="6">Rsan-2018</strain>
    </source>
</reference>
<dbReference type="InterPro" id="IPR028002">
    <property type="entry name" value="Myb_DNA-bind_5"/>
</dbReference>
<feature type="coiled-coil region" evidence="4">
    <location>
        <begin position="149"/>
        <end position="176"/>
    </location>
</feature>
<evidence type="ECO:0000313" key="6">
    <source>
        <dbReference type="EMBL" id="KAH7931910.1"/>
    </source>
</evidence>
<organism evidence="6 7">
    <name type="scientific">Rhipicephalus sanguineus</name>
    <name type="common">Brown dog tick</name>
    <name type="synonym">Ixodes sanguineus</name>
    <dbReference type="NCBI Taxonomy" id="34632"/>
    <lineage>
        <taxon>Eukaryota</taxon>
        <taxon>Metazoa</taxon>
        <taxon>Ecdysozoa</taxon>
        <taxon>Arthropoda</taxon>
        <taxon>Chelicerata</taxon>
        <taxon>Arachnida</taxon>
        <taxon>Acari</taxon>
        <taxon>Parasitiformes</taxon>
        <taxon>Ixodida</taxon>
        <taxon>Ixodoidea</taxon>
        <taxon>Ixodidae</taxon>
        <taxon>Rhipicephalinae</taxon>
        <taxon>Rhipicephalus</taxon>
        <taxon>Rhipicephalus</taxon>
    </lineage>
</organism>
<keyword evidence="4" id="KW-0175">Coiled coil</keyword>
<evidence type="ECO:0000256" key="2">
    <source>
        <dbReference type="ARBA" id="ARBA00016807"/>
    </source>
</evidence>
<comment type="subunit">
    <text evidence="1">Self-associates forming complexes of several hundred monomers.</text>
</comment>
<reference evidence="6" key="2">
    <citation type="submission" date="2021-09" db="EMBL/GenBank/DDBJ databases">
        <authorList>
            <person name="Jia N."/>
            <person name="Wang J."/>
            <person name="Shi W."/>
            <person name="Du L."/>
            <person name="Sun Y."/>
            <person name="Zhan W."/>
            <person name="Jiang J."/>
            <person name="Wang Q."/>
            <person name="Zhang B."/>
            <person name="Ji P."/>
            <person name="Sakyi L.B."/>
            <person name="Cui X."/>
            <person name="Yuan T."/>
            <person name="Jiang B."/>
            <person name="Yang W."/>
            <person name="Lam T.T.-Y."/>
            <person name="Chang Q."/>
            <person name="Ding S."/>
            <person name="Wang X."/>
            <person name="Zhu J."/>
            <person name="Ruan X."/>
            <person name="Zhao L."/>
            <person name="Wei J."/>
            <person name="Que T."/>
            <person name="Du C."/>
            <person name="Cheng J."/>
            <person name="Dai P."/>
            <person name="Han X."/>
            <person name="Huang E."/>
            <person name="Gao Y."/>
            <person name="Liu J."/>
            <person name="Shao H."/>
            <person name="Ye R."/>
            <person name="Li L."/>
            <person name="Wei W."/>
            <person name="Wang X."/>
            <person name="Wang C."/>
            <person name="Huo Q."/>
            <person name="Li W."/>
            <person name="Guo W."/>
            <person name="Chen H."/>
            <person name="Chen S."/>
            <person name="Zhou L."/>
            <person name="Zhou L."/>
            <person name="Ni X."/>
            <person name="Tian J."/>
            <person name="Zhou Y."/>
            <person name="Sheng Y."/>
            <person name="Liu T."/>
            <person name="Pan Y."/>
            <person name="Xia L."/>
            <person name="Li J."/>
            <person name="Zhao F."/>
            <person name="Cao W."/>
        </authorList>
    </citation>
    <scope>NUCLEOTIDE SEQUENCE</scope>
    <source>
        <strain evidence="6">Rsan-2018</strain>
        <tissue evidence="6">Larvae</tissue>
    </source>
</reference>
<evidence type="ECO:0000313" key="7">
    <source>
        <dbReference type="Proteomes" id="UP000821837"/>
    </source>
</evidence>